<dbReference type="EMBL" id="BOPH01000082">
    <property type="protein sequence ID" value="GIJ70645.1"/>
    <property type="molecule type" value="Genomic_DNA"/>
</dbReference>
<protein>
    <recommendedName>
        <fullName evidence="2">Methyltransferase type 11 domain-containing protein</fullName>
    </recommendedName>
</protein>
<gene>
    <name evidence="3" type="ORF">Voc01_055620</name>
</gene>
<proteinExistence type="predicted"/>
<organism evidence="3 4">
    <name type="scientific">Virgisporangium ochraceum</name>
    <dbReference type="NCBI Taxonomy" id="65505"/>
    <lineage>
        <taxon>Bacteria</taxon>
        <taxon>Bacillati</taxon>
        <taxon>Actinomycetota</taxon>
        <taxon>Actinomycetes</taxon>
        <taxon>Micromonosporales</taxon>
        <taxon>Micromonosporaceae</taxon>
        <taxon>Virgisporangium</taxon>
    </lineage>
</organism>
<dbReference type="CDD" id="cd02440">
    <property type="entry name" value="AdoMet_MTases"/>
    <property type="match status" value="1"/>
</dbReference>
<evidence type="ECO:0000256" key="1">
    <source>
        <dbReference type="SAM" id="MobiDB-lite"/>
    </source>
</evidence>
<comment type="caution">
    <text evidence="3">The sequence shown here is derived from an EMBL/GenBank/DDBJ whole genome shotgun (WGS) entry which is preliminary data.</text>
</comment>
<accession>A0A8J4ECM3</accession>
<feature type="domain" description="Methyltransferase type 11" evidence="2">
    <location>
        <begin position="112"/>
        <end position="203"/>
    </location>
</feature>
<reference evidence="3" key="1">
    <citation type="submission" date="2021-01" db="EMBL/GenBank/DDBJ databases">
        <title>Whole genome shotgun sequence of Virgisporangium ochraceum NBRC 16418.</title>
        <authorList>
            <person name="Komaki H."/>
            <person name="Tamura T."/>
        </authorList>
    </citation>
    <scope>NUCLEOTIDE SEQUENCE</scope>
    <source>
        <strain evidence="3">NBRC 16418</strain>
    </source>
</reference>
<dbReference type="SUPFAM" id="SSF53335">
    <property type="entry name" value="S-adenosyl-L-methionine-dependent methyltransferases"/>
    <property type="match status" value="1"/>
</dbReference>
<evidence type="ECO:0000259" key="2">
    <source>
        <dbReference type="Pfam" id="PF08241"/>
    </source>
</evidence>
<dbReference type="InterPro" id="IPR029063">
    <property type="entry name" value="SAM-dependent_MTases_sf"/>
</dbReference>
<feature type="compositionally biased region" description="Pro residues" evidence="1">
    <location>
        <begin position="261"/>
        <end position="270"/>
    </location>
</feature>
<name>A0A8J4ECM3_9ACTN</name>
<dbReference type="AlphaFoldDB" id="A0A8J4ECM3"/>
<evidence type="ECO:0000313" key="4">
    <source>
        <dbReference type="Proteomes" id="UP000635606"/>
    </source>
</evidence>
<dbReference type="PANTHER" id="PTHR43591">
    <property type="entry name" value="METHYLTRANSFERASE"/>
    <property type="match status" value="1"/>
</dbReference>
<dbReference type="InterPro" id="IPR013216">
    <property type="entry name" value="Methyltransf_11"/>
</dbReference>
<dbReference type="GO" id="GO:0008757">
    <property type="term" value="F:S-adenosylmethionine-dependent methyltransferase activity"/>
    <property type="evidence" value="ECO:0007669"/>
    <property type="project" value="InterPro"/>
</dbReference>
<evidence type="ECO:0000313" key="3">
    <source>
        <dbReference type="EMBL" id="GIJ70645.1"/>
    </source>
</evidence>
<dbReference type="Proteomes" id="UP000635606">
    <property type="component" value="Unassembled WGS sequence"/>
</dbReference>
<keyword evidence="4" id="KW-1185">Reference proteome</keyword>
<dbReference type="Gene3D" id="3.40.50.150">
    <property type="entry name" value="Vaccinia Virus protein VP39"/>
    <property type="match status" value="1"/>
</dbReference>
<dbReference type="Pfam" id="PF08241">
    <property type="entry name" value="Methyltransf_11"/>
    <property type="match status" value="1"/>
</dbReference>
<dbReference type="PANTHER" id="PTHR43591:SF97">
    <property type="entry name" value="CLASS I SAM-DEPENDENT METHYLTRANSFERASE"/>
    <property type="match status" value="1"/>
</dbReference>
<sequence length="313" mass="34101">MDPSRPDRYGRRMVYQHPLAYLLGLEGIALLRAWAGDFDRDFIDRRLAEVRRLLATAALAGHAGTVVERGDSLTGYRQWAATYDDEPRNGLFDADEPVMHDIIDALPPGDALDAACGTGRYAEHLAGRGHRVVGVDSSPDMLERARTRVPSGDFLLGDLDRLPVADGSMDLVVSALALCHVPTLEPVMAEFARVLRPGGHLAISDAHHELVLRGSVPHALGPGGEPGLVPSYRHTTGDFLRAALSAGFQVRRCEEPRGPDDPTPPPPPPTELTVGGWEGWPWTLMELVPEATRAAWAIPGVVVWHFERGHGRR</sequence>
<feature type="region of interest" description="Disordered" evidence="1">
    <location>
        <begin position="253"/>
        <end position="275"/>
    </location>
</feature>